<accession>A0A7X3SI56</accession>
<gene>
    <name evidence="1" type="ORF">GN277_05140</name>
</gene>
<organism evidence="1 2">
    <name type="scientific">Sporofaciens musculi</name>
    <dbReference type="NCBI Taxonomy" id="2681861"/>
    <lineage>
        <taxon>Bacteria</taxon>
        <taxon>Bacillati</taxon>
        <taxon>Bacillota</taxon>
        <taxon>Clostridia</taxon>
        <taxon>Lachnospirales</taxon>
        <taxon>Lachnospiraceae</taxon>
        <taxon>Sporofaciens</taxon>
    </lineage>
</organism>
<keyword evidence="2" id="KW-1185">Reference proteome</keyword>
<proteinExistence type="predicted"/>
<dbReference type="AlphaFoldDB" id="A0A7X3SI56"/>
<evidence type="ECO:0000313" key="1">
    <source>
        <dbReference type="EMBL" id="MXP74786.1"/>
    </source>
</evidence>
<name>A0A7X3SI56_9FIRM</name>
<evidence type="ECO:0000313" key="2">
    <source>
        <dbReference type="Proteomes" id="UP000460412"/>
    </source>
</evidence>
<protein>
    <submittedName>
        <fullName evidence="1">Uncharacterized protein</fullName>
    </submittedName>
</protein>
<dbReference type="EMBL" id="WUQX01000001">
    <property type="protein sequence ID" value="MXP74786.1"/>
    <property type="molecule type" value="Genomic_DNA"/>
</dbReference>
<sequence>MNIKTNMKEFAREIILLPFRLTARLNMKEEAVMNTLKRGMEIMESKTQYFYSIKRRPKKADDIYTLARVDEIYRKSAIIMQGVLEDEFTLETLKVYNKLYPGVLVVVSTWASENEHLIKKLEKKKTVLLFLANILRIADF</sequence>
<dbReference type="Proteomes" id="UP000460412">
    <property type="component" value="Unassembled WGS sequence"/>
</dbReference>
<comment type="caution">
    <text evidence="1">The sequence shown here is derived from an EMBL/GenBank/DDBJ whole genome shotgun (WGS) entry which is preliminary data.</text>
</comment>
<reference evidence="1 2" key="1">
    <citation type="submission" date="2019-12" db="EMBL/GenBank/DDBJ databases">
        <title>Sporaefaciens musculi gen. nov., sp. nov., a novel bacterium isolated from the caecum of an obese mouse.</title>
        <authorList>
            <person name="Rasmussen T.S."/>
            <person name="Streidl T."/>
            <person name="Hitch T.C.A."/>
            <person name="Wortmann E."/>
            <person name="Deptula P."/>
            <person name="Hansen M."/>
            <person name="Nielsen D.S."/>
            <person name="Clavel T."/>
            <person name="Vogensen F.K."/>
        </authorList>
    </citation>
    <scope>NUCLEOTIDE SEQUENCE [LARGE SCALE GENOMIC DNA]</scope>
    <source>
        <strain evidence="1 2">WCA-9-b2</strain>
    </source>
</reference>